<evidence type="ECO:0000313" key="2">
    <source>
        <dbReference type="EMBL" id="MBB5335752.1"/>
    </source>
</evidence>
<dbReference type="Gene3D" id="3.30.1330.30">
    <property type="match status" value="1"/>
</dbReference>
<keyword evidence="2" id="KW-0689">Ribosomal protein</keyword>
<reference evidence="2 3" key="1">
    <citation type="submission" date="2020-08" db="EMBL/GenBank/DDBJ databases">
        <title>Genomic Encyclopedia of Type Strains, Phase IV (KMG-IV): sequencing the most valuable type-strain genomes for metagenomic binning, comparative biology and taxonomic classification.</title>
        <authorList>
            <person name="Goeker M."/>
        </authorList>
    </citation>
    <scope>NUCLEOTIDE SEQUENCE [LARGE SCALE GENOMIC DNA]</scope>
    <source>
        <strain evidence="2 3">DSM 24661</strain>
    </source>
</reference>
<keyword evidence="3" id="KW-1185">Reference proteome</keyword>
<dbReference type="InterPro" id="IPR029064">
    <property type="entry name" value="Ribosomal_eL30-like_sf"/>
</dbReference>
<accession>A0A840UNE7</accession>
<gene>
    <name evidence="2" type="ORF">HNR32_000886</name>
</gene>
<protein>
    <submittedName>
        <fullName evidence="2">Large subunit ribosomal protein L7A</fullName>
    </submittedName>
</protein>
<dbReference type="AlphaFoldDB" id="A0A840UNE7"/>
<evidence type="ECO:0000313" key="3">
    <source>
        <dbReference type="Proteomes" id="UP000559117"/>
    </source>
</evidence>
<organism evidence="2 3">
    <name type="scientific">Pectinatus brassicae</name>
    <dbReference type="NCBI Taxonomy" id="862415"/>
    <lineage>
        <taxon>Bacteria</taxon>
        <taxon>Bacillati</taxon>
        <taxon>Bacillota</taxon>
        <taxon>Negativicutes</taxon>
        <taxon>Selenomonadales</taxon>
        <taxon>Selenomonadaceae</taxon>
        <taxon>Pectinatus</taxon>
    </lineage>
</organism>
<dbReference type="InterPro" id="IPR004038">
    <property type="entry name" value="Ribosomal_eL8/eL30/eS12/Gad45"/>
</dbReference>
<proteinExistence type="predicted"/>
<dbReference type="Pfam" id="PF01248">
    <property type="entry name" value="Ribosomal_L7Ae"/>
    <property type="match status" value="1"/>
</dbReference>
<evidence type="ECO:0000259" key="1">
    <source>
        <dbReference type="Pfam" id="PF01248"/>
    </source>
</evidence>
<dbReference type="EMBL" id="JACHFH010000008">
    <property type="protein sequence ID" value="MBB5335752.1"/>
    <property type="molecule type" value="Genomic_DNA"/>
</dbReference>
<dbReference type="SUPFAM" id="SSF55315">
    <property type="entry name" value="L30e-like"/>
    <property type="match status" value="1"/>
</dbReference>
<dbReference type="Proteomes" id="UP000559117">
    <property type="component" value="Unassembled WGS sequence"/>
</dbReference>
<dbReference type="GO" id="GO:0005840">
    <property type="term" value="C:ribosome"/>
    <property type="evidence" value="ECO:0007669"/>
    <property type="project" value="UniProtKB-KW"/>
</dbReference>
<feature type="domain" description="Ribosomal protein eL8/eL30/eS12/Gadd45" evidence="1">
    <location>
        <begin position="24"/>
        <end position="98"/>
    </location>
</feature>
<name>A0A840UNE7_9FIRM</name>
<comment type="caution">
    <text evidence="2">The sequence shown here is derived from an EMBL/GenBank/DDBJ whole genome shotgun (WGS) entry which is preliminary data.</text>
</comment>
<keyword evidence="2" id="KW-0687">Ribonucleoprotein</keyword>
<sequence>MVRYTSVKNCDNVTGVILMLEELKNAKRVIGMKQVTKAINNGFAQCVFLAIDADDRILEPLKTLCADRKIKVVTESTMAELGKACSIEVGAAAAAIINK</sequence>